<dbReference type="PANTHER" id="PTHR47561:SF1">
    <property type="entry name" value="POLYSACCHARIDE DEACETYLASE FAMILY PROTEIN (AFU_ORTHOLOGUE AFUA_6G05030)"/>
    <property type="match status" value="1"/>
</dbReference>
<gene>
    <name evidence="2" type="ORF">GXY80_14410</name>
</gene>
<dbReference type="AlphaFoldDB" id="A0A971M7I4"/>
<protein>
    <submittedName>
        <fullName evidence="2">DUF3473 domain-containing protein</fullName>
    </submittedName>
</protein>
<dbReference type="EMBL" id="JAAYEE010000277">
    <property type="protein sequence ID" value="NLW36651.1"/>
    <property type="molecule type" value="Genomic_DNA"/>
</dbReference>
<dbReference type="PANTHER" id="PTHR47561">
    <property type="entry name" value="POLYSACCHARIDE DEACETYLASE FAMILY PROTEIN (AFU_ORTHOLOGUE AFUA_6G05030)"/>
    <property type="match status" value="1"/>
</dbReference>
<dbReference type="GO" id="GO:0005975">
    <property type="term" value="P:carbohydrate metabolic process"/>
    <property type="evidence" value="ECO:0007669"/>
    <property type="project" value="InterPro"/>
</dbReference>
<dbReference type="GO" id="GO:0016810">
    <property type="term" value="F:hydrolase activity, acting on carbon-nitrogen (but not peptide) bonds"/>
    <property type="evidence" value="ECO:0007669"/>
    <property type="project" value="InterPro"/>
</dbReference>
<dbReference type="Pfam" id="PF11959">
    <property type="entry name" value="DUF3473"/>
    <property type="match status" value="1"/>
</dbReference>
<dbReference type="InterPro" id="IPR011330">
    <property type="entry name" value="Glyco_hydro/deAcase_b/a-brl"/>
</dbReference>
<name>A0A971M7I4_9BACT</name>
<feature type="domain" description="NodB homology" evidence="1">
    <location>
        <begin position="20"/>
        <end position="280"/>
    </location>
</feature>
<proteinExistence type="predicted"/>
<evidence type="ECO:0000259" key="1">
    <source>
        <dbReference type="PROSITE" id="PS51677"/>
    </source>
</evidence>
<dbReference type="InterPro" id="IPR045235">
    <property type="entry name" value="PuuE_HpPgdA-like"/>
</dbReference>
<dbReference type="InterPro" id="IPR014344">
    <property type="entry name" value="XrtA_polysacc_deacetyl"/>
</dbReference>
<organism evidence="2 3">
    <name type="scientific">Syntrophorhabdus aromaticivorans</name>
    <dbReference type="NCBI Taxonomy" id="328301"/>
    <lineage>
        <taxon>Bacteria</taxon>
        <taxon>Pseudomonadati</taxon>
        <taxon>Thermodesulfobacteriota</taxon>
        <taxon>Syntrophorhabdia</taxon>
        <taxon>Syntrophorhabdales</taxon>
        <taxon>Syntrophorhabdaceae</taxon>
        <taxon>Syntrophorhabdus</taxon>
    </lineage>
</organism>
<dbReference type="InterPro" id="IPR022560">
    <property type="entry name" value="DUF3473"/>
</dbReference>
<dbReference type="SUPFAM" id="SSF88713">
    <property type="entry name" value="Glycoside hydrolase/deacetylase"/>
    <property type="match status" value="1"/>
</dbReference>
<evidence type="ECO:0000313" key="3">
    <source>
        <dbReference type="Proteomes" id="UP000777265"/>
    </source>
</evidence>
<accession>A0A971M7I4</accession>
<reference evidence="2" key="2">
    <citation type="submission" date="2020-01" db="EMBL/GenBank/DDBJ databases">
        <authorList>
            <person name="Campanaro S."/>
        </authorList>
    </citation>
    <scope>NUCLEOTIDE SEQUENCE</scope>
    <source>
        <strain evidence="2">AS06rmzACSIP_7</strain>
    </source>
</reference>
<dbReference type="CDD" id="cd10941">
    <property type="entry name" value="CE4_PuuE_HpPgdA_like_2"/>
    <property type="match status" value="1"/>
</dbReference>
<comment type="caution">
    <text evidence="2">The sequence shown here is derived from an EMBL/GenBank/DDBJ whole genome shotgun (WGS) entry which is preliminary data.</text>
</comment>
<sequence>MITVDVEDWFQVENLRPVCPIESWEFCDVRVEENTRKLLELFDRHSVQTTFFVLGWVAQRFPGLVREIKSKGHEIASHGYMHLMLNKVSDPRLREFLYRSKSLLEDISGEPVLGYRAAGFSITRNLFNLLGELGFQYDSSYNSFRLNQRYGSVQGMFPASCDNRLISANGIIELPLSNLKINRFSMPWAGGGFFRFWPQPIFEWGVSRILRHENHYIFYCHPWEFDPGQPRVNGIGAFSRFRHYLNLDKTLDRLNHFLVRYKECKFLTCKQYIESLDLAP</sequence>
<dbReference type="PROSITE" id="PS51677">
    <property type="entry name" value="NODB"/>
    <property type="match status" value="1"/>
</dbReference>
<dbReference type="NCBIfam" id="TIGR03006">
    <property type="entry name" value="pepcterm_polyde"/>
    <property type="match status" value="1"/>
</dbReference>
<dbReference type="Gene3D" id="3.20.20.370">
    <property type="entry name" value="Glycoside hydrolase/deacetylase"/>
    <property type="match status" value="1"/>
</dbReference>
<dbReference type="Proteomes" id="UP000777265">
    <property type="component" value="Unassembled WGS sequence"/>
</dbReference>
<evidence type="ECO:0000313" key="2">
    <source>
        <dbReference type="EMBL" id="NLW36651.1"/>
    </source>
</evidence>
<reference evidence="2" key="1">
    <citation type="journal article" date="2020" name="Biotechnol. Biofuels">
        <title>New insights from the biogas microbiome by comprehensive genome-resolved metagenomics of nearly 1600 species originating from multiple anaerobic digesters.</title>
        <authorList>
            <person name="Campanaro S."/>
            <person name="Treu L."/>
            <person name="Rodriguez-R L.M."/>
            <person name="Kovalovszki A."/>
            <person name="Ziels R.M."/>
            <person name="Maus I."/>
            <person name="Zhu X."/>
            <person name="Kougias P.G."/>
            <person name="Basile A."/>
            <person name="Luo G."/>
            <person name="Schluter A."/>
            <person name="Konstantinidis K.T."/>
            <person name="Angelidaki I."/>
        </authorList>
    </citation>
    <scope>NUCLEOTIDE SEQUENCE</scope>
    <source>
        <strain evidence="2">AS06rmzACSIP_7</strain>
    </source>
</reference>
<dbReference type="Pfam" id="PF01522">
    <property type="entry name" value="Polysacc_deac_1"/>
    <property type="match status" value="1"/>
</dbReference>
<dbReference type="InterPro" id="IPR002509">
    <property type="entry name" value="NODB_dom"/>
</dbReference>